<comment type="caution">
    <text evidence="1">The sequence shown here is derived from an EMBL/GenBank/DDBJ whole genome shotgun (WGS) entry which is preliminary data.</text>
</comment>
<reference evidence="1" key="1">
    <citation type="submission" date="2023-06" db="EMBL/GenBank/DDBJ databases">
        <authorList>
            <consortium name="Lawrence Berkeley National Laboratory"/>
            <person name="Ahrendt S."/>
            <person name="Sahu N."/>
            <person name="Indic B."/>
            <person name="Wong-Bajracharya J."/>
            <person name="Merenyi Z."/>
            <person name="Ke H.-M."/>
            <person name="Monk M."/>
            <person name="Kocsube S."/>
            <person name="Drula E."/>
            <person name="Lipzen A."/>
            <person name="Balint B."/>
            <person name="Henrissat B."/>
            <person name="Andreopoulos B."/>
            <person name="Martin F.M."/>
            <person name="Harder C.B."/>
            <person name="Rigling D."/>
            <person name="Ford K.L."/>
            <person name="Foster G.D."/>
            <person name="Pangilinan J."/>
            <person name="Papanicolaou A."/>
            <person name="Barry K."/>
            <person name="LaButti K."/>
            <person name="Viragh M."/>
            <person name="Koriabine M."/>
            <person name="Yan M."/>
            <person name="Riley R."/>
            <person name="Champramary S."/>
            <person name="Plett K.L."/>
            <person name="Tsai I.J."/>
            <person name="Slot J."/>
            <person name="Sipos G."/>
            <person name="Plett J."/>
            <person name="Nagy L.G."/>
            <person name="Grigoriev I.V."/>
        </authorList>
    </citation>
    <scope>NUCLEOTIDE SEQUENCE</scope>
    <source>
        <strain evidence="1">FPL87.14</strain>
    </source>
</reference>
<name>A0AA39MF32_9AGAR</name>
<dbReference type="EMBL" id="JAUEPT010000121">
    <property type="protein sequence ID" value="KAK0431150.1"/>
    <property type="molecule type" value="Genomic_DNA"/>
</dbReference>
<evidence type="ECO:0000313" key="2">
    <source>
        <dbReference type="Proteomes" id="UP001175226"/>
    </source>
</evidence>
<accession>A0AA39MF32</accession>
<keyword evidence="2" id="KW-1185">Reference proteome</keyword>
<dbReference type="Proteomes" id="UP001175226">
    <property type="component" value="Unassembled WGS sequence"/>
</dbReference>
<organism evidence="1 2">
    <name type="scientific">Armillaria borealis</name>
    <dbReference type="NCBI Taxonomy" id="47425"/>
    <lineage>
        <taxon>Eukaryota</taxon>
        <taxon>Fungi</taxon>
        <taxon>Dikarya</taxon>
        <taxon>Basidiomycota</taxon>
        <taxon>Agaricomycotina</taxon>
        <taxon>Agaricomycetes</taxon>
        <taxon>Agaricomycetidae</taxon>
        <taxon>Agaricales</taxon>
        <taxon>Marasmiineae</taxon>
        <taxon>Physalacriaceae</taxon>
        <taxon>Armillaria</taxon>
    </lineage>
</organism>
<dbReference type="AlphaFoldDB" id="A0AA39MF32"/>
<protein>
    <submittedName>
        <fullName evidence="1">Uncharacterized protein</fullName>
    </submittedName>
</protein>
<evidence type="ECO:0000313" key="1">
    <source>
        <dbReference type="EMBL" id="KAK0431150.1"/>
    </source>
</evidence>
<proteinExistence type="predicted"/>
<sequence>MTLVMLAPSTQTTNITRATWAGVALGNHLDCHVDWPLVVELDVVLGEEGNVQGSALTGNISFASIPAATTIPFNIDSIDGGNTLVDHKVTADYAQKLNASVEGRLYQIGRLAAGQKCYAFTGVWNFVCITVTLKTCNGQTGQSRLVGLFPSLAQHSASSPSRMIVWWDRVLRPFADVNVNKRHQIQAVVLNSWKQCLAKIMDCRHFSPGRMVVYTNEESSMVMGFISVTLVNLYHDHLEAMNTVSFHLIKIQYQYQAISVSGPASNDNEWDMELKMLKRLPLSFMLAPGTRSGDWAMMLG</sequence>
<gene>
    <name evidence="1" type="ORF">EV421DRAFT_1743356</name>
</gene>